<evidence type="ECO:0000256" key="4">
    <source>
        <dbReference type="ARBA" id="ARBA00022692"/>
    </source>
</evidence>
<keyword evidence="4 7" id="KW-0812">Transmembrane</keyword>
<dbReference type="EMBL" id="SOZD01000015">
    <property type="protein sequence ID" value="TFF17714.1"/>
    <property type="molecule type" value="Genomic_DNA"/>
</dbReference>
<evidence type="ECO:0000256" key="2">
    <source>
        <dbReference type="ARBA" id="ARBA00022448"/>
    </source>
</evidence>
<evidence type="ECO:0000256" key="7">
    <source>
        <dbReference type="RuleBase" id="RU363032"/>
    </source>
</evidence>
<comment type="subcellular location">
    <subcellularLocation>
        <location evidence="1 7">Cell membrane</location>
        <topology evidence="1 7">Multi-pass membrane protein</topology>
    </subcellularLocation>
</comment>
<keyword evidence="5 7" id="KW-1133">Transmembrane helix</keyword>
<gene>
    <name evidence="9" type="ORF">E3C22_23495</name>
</gene>
<accession>A0A4Y8R956</accession>
<feature type="transmembrane region" description="Helical" evidence="7">
    <location>
        <begin position="209"/>
        <end position="233"/>
    </location>
</feature>
<feature type="transmembrane region" description="Helical" evidence="7">
    <location>
        <begin position="30"/>
        <end position="53"/>
    </location>
</feature>
<evidence type="ECO:0000256" key="5">
    <source>
        <dbReference type="ARBA" id="ARBA00022989"/>
    </source>
</evidence>
<organism evidence="9 10">
    <name type="scientific">Jiella endophytica</name>
    <dbReference type="NCBI Taxonomy" id="2558362"/>
    <lineage>
        <taxon>Bacteria</taxon>
        <taxon>Pseudomonadati</taxon>
        <taxon>Pseudomonadota</taxon>
        <taxon>Alphaproteobacteria</taxon>
        <taxon>Hyphomicrobiales</taxon>
        <taxon>Aurantimonadaceae</taxon>
        <taxon>Jiella</taxon>
    </lineage>
</organism>
<dbReference type="Gene3D" id="1.10.3720.10">
    <property type="entry name" value="MetI-like"/>
    <property type="match status" value="1"/>
</dbReference>
<dbReference type="PANTHER" id="PTHR43386:SF6">
    <property type="entry name" value="ABC TRANSPORTER PERMEASE PROTEIN"/>
    <property type="match status" value="1"/>
</dbReference>
<evidence type="ECO:0000313" key="10">
    <source>
        <dbReference type="Proteomes" id="UP000298179"/>
    </source>
</evidence>
<dbReference type="PANTHER" id="PTHR43386">
    <property type="entry name" value="OLIGOPEPTIDE TRANSPORT SYSTEM PERMEASE PROTEIN APPC"/>
    <property type="match status" value="1"/>
</dbReference>
<dbReference type="Proteomes" id="UP000298179">
    <property type="component" value="Unassembled WGS sequence"/>
</dbReference>
<dbReference type="AlphaFoldDB" id="A0A4Y8R956"/>
<dbReference type="Pfam" id="PF00528">
    <property type="entry name" value="BPD_transp_1"/>
    <property type="match status" value="1"/>
</dbReference>
<dbReference type="SUPFAM" id="SSF161098">
    <property type="entry name" value="MetI-like"/>
    <property type="match status" value="1"/>
</dbReference>
<feature type="transmembrane region" description="Helical" evidence="7">
    <location>
        <begin position="261"/>
        <end position="280"/>
    </location>
</feature>
<dbReference type="InterPro" id="IPR025966">
    <property type="entry name" value="OppC_N"/>
</dbReference>
<keyword evidence="2 7" id="KW-0813">Transport</keyword>
<comment type="caution">
    <text evidence="9">The sequence shown here is derived from an EMBL/GenBank/DDBJ whole genome shotgun (WGS) entry which is preliminary data.</text>
</comment>
<name>A0A4Y8R956_9HYPH</name>
<dbReference type="CDD" id="cd06261">
    <property type="entry name" value="TM_PBP2"/>
    <property type="match status" value="1"/>
</dbReference>
<evidence type="ECO:0000259" key="8">
    <source>
        <dbReference type="PROSITE" id="PS50928"/>
    </source>
</evidence>
<feature type="transmembrane region" description="Helical" evidence="7">
    <location>
        <begin position="140"/>
        <end position="163"/>
    </location>
</feature>
<feature type="domain" description="ABC transmembrane type-1" evidence="8">
    <location>
        <begin position="92"/>
        <end position="280"/>
    </location>
</feature>
<dbReference type="Pfam" id="PF12911">
    <property type="entry name" value="OppC_N"/>
    <property type="match status" value="1"/>
</dbReference>
<dbReference type="InterPro" id="IPR035906">
    <property type="entry name" value="MetI-like_sf"/>
</dbReference>
<comment type="similarity">
    <text evidence="7">Belongs to the binding-protein-dependent transport system permease family.</text>
</comment>
<dbReference type="GO" id="GO:0005886">
    <property type="term" value="C:plasma membrane"/>
    <property type="evidence" value="ECO:0007669"/>
    <property type="project" value="UniProtKB-SubCell"/>
</dbReference>
<dbReference type="RefSeq" id="WP_134764327.1">
    <property type="nucleotide sequence ID" value="NZ_SOZD01000015.1"/>
</dbReference>
<evidence type="ECO:0000256" key="6">
    <source>
        <dbReference type="ARBA" id="ARBA00023136"/>
    </source>
</evidence>
<evidence type="ECO:0000256" key="1">
    <source>
        <dbReference type="ARBA" id="ARBA00004651"/>
    </source>
</evidence>
<keyword evidence="6 7" id="KW-0472">Membrane</keyword>
<sequence>MERRDATADAAEPVIRRQFLPKVALSDLRLAPTIAAVCLAVIVIAALLAPLIAPYDPIAMNPMERLASASLTHPFGTDAYGRDVFSRTLYGARMSLIIGVGAALVAVLVGLPLGLLAGFFRLLDAVLMRVMDGLMAIPSILLAIAVVSLAGSSLWTVLVAITIPEIPRVVRLVRSVVLSAREEPYVEAAIAVGSSLPKIMWRHLMPNTLAPLIVQATYVCASAILTEAILSFLGAGIGTETPSWGNIMSEGRLYFQLKPGLIFWPGLFLSLSILAINILGDTARDVLDPRLGKKRDG</sequence>
<dbReference type="GO" id="GO:0055085">
    <property type="term" value="P:transmembrane transport"/>
    <property type="evidence" value="ECO:0007669"/>
    <property type="project" value="InterPro"/>
</dbReference>
<dbReference type="PROSITE" id="PS50928">
    <property type="entry name" value="ABC_TM1"/>
    <property type="match status" value="1"/>
</dbReference>
<keyword evidence="3" id="KW-1003">Cell membrane</keyword>
<evidence type="ECO:0000313" key="9">
    <source>
        <dbReference type="EMBL" id="TFF17714.1"/>
    </source>
</evidence>
<keyword evidence="10" id="KW-1185">Reference proteome</keyword>
<protein>
    <submittedName>
        <fullName evidence="9">ABC transporter permease</fullName>
    </submittedName>
</protein>
<reference evidence="9 10" key="1">
    <citation type="submission" date="2019-03" db="EMBL/GenBank/DDBJ databases">
        <title>Jiella endophytica sp. nov., a novel endophytic bacterium isolated from root of Ficus microcarpa Linn. f.</title>
        <authorList>
            <person name="Tuo L."/>
        </authorList>
    </citation>
    <scope>NUCLEOTIDE SEQUENCE [LARGE SCALE GENOMIC DNA]</scope>
    <source>
        <strain evidence="9 10">CBS5Q-3</strain>
    </source>
</reference>
<feature type="transmembrane region" description="Helical" evidence="7">
    <location>
        <begin position="96"/>
        <end position="120"/>
    </location>
</feature>
<proteinExistence type="inferred from homology"/>
<evidence type="ECO:0000256" key="3">
    <source>
        <dbReference type="ARBA" id="ARBA00022475"/>
    </source>
</evidence>
<dbReference type="InterPro" id="IPR000515">
    <property type="entry name" value="MetI-like"/>
</dbReference>
<dbReference type="InterPro" id="IPR050366">
    <property type="entry name" value="BP-dependent_transpt_permease"/>
</dbReference>
<dbReference type="OrthoDB" id="9766870at2"/>